<protein>
    <submittedName>
        <fullName evidence="1">Uncharacterized protein</fullName>
    </submittedName>
</protein>
<comment type="caution">
    <text evidence="1">The sequence shown here is derived from an EMBL/GenBank/DDBJ whole genome shotgun (WGS) entry which is preliminary data.</text>
</comment>
<name>A0ABT0F130_9PSED</name>
<keyword evidence="2" id="KW-1185">Reference proteome</keyword>
<evidence type="ECO:0000313" key="2">
    <source>
        <dbReference type="Proteomes" id="UP001299876"/>
    </source>
</evidence>
<dbReference type="RefSeq" id="WP_247291996.1">
    <property type="nucleotide sequence ID" value="NZ_JAKNRW010000012.1"/>
</dbReference>
<dbReference type="Proteomes" id="UP001299876">
    <property type="component" value="Unassembled WGS sequence"/>
</dbReference>
<accession>A0ABT0F130</accession>
<organism evidence="1 2">
    <name type="scientific">Pseudomonas violetae</name>
    <dbReference type="NCBI Taxonomy" id="2915813"/>
    <lineage>
        <taxon>Bacteria</taxon>
        <taxon>Pseudomonadati</taxon>
        <taxon>Pseudomonadota</taxon>
        <taxon>Gammaproteobacteria</taxon>
        <taxon>Pseudomonadales</taxon>
        <taxon>Pseudomonadaceae</taxon>
        <taxon>Pseudomonas</taxon>
    </lineage>
</organism>
<proteinExistence type="predicted"/>
<sequence>MTETKMQPGFFFAERKFTSWHERAHDKLYPCQVSRQEKGYVSLRFGDISYRFTHSIAEDIARCIFDAELVTVGNLKGYIPKPATRESAFDQWYKKNMDGMWSYLGEGGFSVHRSEGELSFMEFLTDDADTPVNVGIYTAADNGMMLVLETACYLFSMPDAVWLSNALMEAVGEEPLEFQET</sequence>
<gene>
    <name evidence="1" type="ORF">L9059_16165</name>
</gene>
<reference evidence="1 2" key="1">
    <citation type="submission" date="2022-02" db="EMBL/GenBank/DDBJ databases">
        <title>Comparative genomics of the first Antarctic Pseudomonas spp. capable of biotransforming 2,4,6-Trinitrotoluene.</title>
        <authorList>
            <person name="Cabrera M.A."/>
            <person name="Marquez S.L."/>
            <person name="Perez-Donoso J.M."/>
        </authorList>
    </citation>
    <scope>NUCLEOTIDE SEQUENCE [LARGE SCALE GENOMIC DNA]</scope>
    <source>
        <strain evidence="1 2">TNT19</strain>
    </source>
</reference>
<dbReference type="EMBL" id="JAKNRW010000012">
    <property type="protein sequence ID" value="MCK1791698.1"/>
    <property type="molecule type" value="Genomic_DNA"/>
</dbReference>
<evidence type="ECO:0000313" key="1">
    <source>
        <dbReference type="EMBL" id="MCK1791698.1"/>
    </source>
</evidence>